<dbReference type="PANTHER" id="PTHR14003:SF23">
    <property type="entry name" value="ZINC FINGER PROTEIN 143"/>
    <property type="match status" value="1"/>
</dbReference>
<evidence type="ECO:0000259" key="13">
    <source>
        <dbReference type="PROSITE" id="PS50157"/>
    </source>
</evidence>
<evidence type="ECO:0000313" key="14">
    <source>
        <dbReference type="Ensembl" id="ENSNMLP00000026983.1"/>
    </source>
</evidence>
<dbReference type="SMART" id="SM00355">
    <property type="entry name" value="ZnF_C2H2"/>
    <property type="match status" value="5"/>
</dbReference>
<feature type="compositionally biased region" description="Basic and acidic residues" evidence="12">
    <location>
        <begin position="230"/>
        <end position="243"/>
    </location>
</feature>
<evidence type="ECO:0000256" key="3">
    <source>
        <dbReference type="ARBA" id="ARBA00022723"/>
    </source>
</evidence>
<accession>A0A8C6TXL3</accession>
<keyword evidence="9" id="KW-0804">Transcription</keyword>
<dbReference type="FunFam" id="3.30.160.60:FF:002716">
    <property type="entry name" value="Zinc finger protein 212"/>
    <property type="match status" value="1"/>
</dbReference>
<evidence type="ECO:0000256" key="11">
    <source>
        <dbReference type="PROSITE-ProRule" id="PRU00042"/>
    </source>
</evidence>
<evidence type="ECO:0000256" key="4">
    <source>
        <dbReference type="ARBA" id="ARBA00022737"/>
    </source>
</evidence>
<feature type="domain" description="C2H2-type" evidence="13">
    <location>
        <begin position="152"/>
        <end position="179"/>
    </location>
</feature>
<protein>
    <recommendedName>
        <fullName evidence="13">C2H2-type domain-containing protein</fullName>
    </recommendedName>
</protein>
<keyword evidence="5 11" id="KW-0863">Zinc-finger</keyword>
<dbReference type="GO" id="GO:0031519">
    <property type="term" value="C:PcG protein complex"/>
    <property type="evidence" value="ECO:0007669"/>
    <property type="project" value="TreeGrafter"/>
</dbReference>
<comment type="subcellular location">
    <subcellularLocation>
        <location evidence="1">Nucleus</location>
    </subcellularLocation>
</comment>
<dbReference type="GO" id="GO:0000978">
    <property type="term" value="F:RNA polymerase II cis-regulatory region sequence-specific DNA binding"/>
    <property type="evidence" value="ECO:0007669"/>
    <property type="project" value="TreeGrafter"/>
</dbReference>
<dbReference type="InterPro" id="IPR036236">
    <property type="entry name" value="Znf_C2H2_sf"/>
</dbReference>
<feature type="domain" description="C2H2-type" evidence="13">
    <location>
        <begin position="124"/>
        <end position="151"/>
    </location>
</feature>
<dbReference type="GO" id="GO:0008270">
    <property type="term" value="F:zinc ion binding"/>
    <property type="evidence" value="ECO:0007669"/>
    <property type="project" value="UniProtKB-KW"/>
</dbReference>
<proteinExistence type="inferred from homology"/>
<reference evidence="14" key="2">
    <citation type="submission" date="2025-09" db="UniProtKB">
        <authorList>
            <consortium name="Ensembl"/>
        </authorList>
    </citation>
    <scope>IDENTIFICATION</scope>
</reference>
<keyword evidence="15" id="KW-1185">Reference proteome</keyword>
<dbReference type="PROSITE" id="PS00028">
    <property type="entry name" value="ZINC_FINGER_C2H2_1"/>
    <property type="match status" value="5"/>
</dbReference>
<name>A0A8C6TXL3_9GOBI</name>
<dbReference type="Pfam" id="PF13465">
    <property type="entry name" value="zf-H2C2_2"/>
    <property type="match status" value="1"/>
</dbReference>
<evidence type="ECO:0000256" key="6">
    <source>
        <dbReference type="ARBA" id="ARBA00022833"/>
    </source>
</evidence>
<feature type="domain" description="C2H2-type" evidence="13">
    <location>
        <begin position="180"/>
        <end position="207"/>
    </location>
</feature>
<feature type="compositionally biased region" description="Acidic residues" evidence="12">
    <location>
        <begin position="66"/>
        <end position="76"/>
    </location>
</feature>
<dbReference type="SUPFAM" id="SSF57667">
    <property type="entry name" value="beta-beta-alpha zinc fingers"/>
    <property type="match status" value="3"/>
</dbReference>
<evidence type="ECO:0000256" key="10">
    <source>
        <dbReference type="ARBA" id="ARBA00023242"/>
    </source>
</evidence>
<dbReference type="FunFam" id="3.30.160.60:FF:001156">
    <property type="entry name" value="Zinc finger protein 407"/>
    <property type="match status" value="1"/>
</dbReference>
<feature type="domain" description="C2H2-type" evidence="13">
    <location>
        <begin position="208"/>
        <end position="235"/>
    </location>
</feature>
<keyword evidence="10" id="KW-0539">Nucleus</keyword>
<evidence type="ECO:0000256" key="5">
    <source>
        <dbReference type="ARBA" id="ARBA00022771"/>
    </source>
</evidence>
<keyword evidence="3" id="KW-0479">Metal-binding</keyword>
<feature type="domain" description="C2H2-type" evidence="13">
    <location>
        <begin position="96"/>
        <end position="123"/>
    </location>
</feature>
<feature type="region of interest" description="Disordered" evidence="12">
    <location>
        <begin position="226"/>
        <end position="260"/>
    </location>
</feature>
<dbReference type="InterPro" id="IPR013087">
    <property type="entry name" value="Znf_C2H2_type"/>
</dbReference>
<dbReference type="GO" id="GO:0000981">
    <property type="term" value="F:DNA-binding transcription factor activity, RNA polymerase II-specific"/>
    <property type="evidence" value="ECO:0007669"/>
    <property type="project" value="TreeGrafter"/>
</dbReference>
<evidence type="ECO:0000256" key="9">
    <source>
        <dbReference type="ARBA" id="ARBA00023163"/>
    </source>
</evidence>
<evidence type="ECO:0000256" key="2">
    <source>
        <dbReference type="ARBA" id="ARBA00006991"/>
    </source>
</evidence>
<dbReference type="FunFam" id="3.30.160.60:FF:000264">
    <property type="entry name" value="Zinc finger protein 236"/>
    <property type="match status" value="1"/>
</dbReference>
<keyword evidence="7" id="KW-0805">Transcription regulation</keyword>
<dbReference type="AlphaFoldDB" id="A0A8C6TXL3"/>
<evidence type="ECO:0000256" key="8">
    <source>
        <dbReference type="ARBA" id="ARBA00023125"/>
    </source>
</evidence>
<dbReference type="Ensembl" id="ENSNMLT00000030158.1">
    <property type="protein sequence ID" value="ENSNMLP00000026983.1"/>
    <property type="gene ID" value="ENSNMLG00000017217.1"/>
</dbReference>
<dbReference type="Proteomes" id="UP000694523">
    <property type="component" value="Unplaced"/>
</dbReference>
<evidence type="ECO:0000256" key="7">
    <source>
        <dbReference type="ARBA" id="ARBA00023015"/>
    </source>
</evidence>
<keyword evidence="4" id="KW-0677">Repeat</keyword>
<dbReference type="PROSITE" id="PS50157">
    <property type="entry name" value="ZINC_FINGER_C2H2_2"/>
    <property type="match status" value="5"/>
</dbReference>
<dbReference type="PANTHER" id="PTHR14003">
    <property type="entry name" value="TRANSCRIPTIONAL REPRESSOR PROTEIN YY"/>
    <property type="match status" value="1"/>
</dbReference>
<dbReference type="GO" id="GO:0000785">
    <property type="term" value="C:chromatin"/>
    <property type="evidence" value="ECO:0007669"/>
    <property type="project" value="TreeGrafter"/>
</dbReference>
<organism evidence="14 15">
    <name type="scientific">Neogobius melanostomus</name>
    <name type="common">round goby</name>
    <dbReference type="NCBI Taxonomy" id="47308"/>
    <lineage>
        <taxon>Eukaryota</taxon>
        <taxon>Metazoa</taxon>
        <taxon>Chordata</taxon>
        <taxon>Craniata</taxon>
        <taxon>Vertebrata</taxon>
        <taxon>Euteleostomi</taxon>
        <taxon>Actinopterygii</taxon>
        <taxon>Neopterygii</taxon>
        <taxon>Teleostei</taxon>
        <taxon>Neoteleostei</taxon>
        <taxon>Acanthomorphata</taxon>
        <taxon>Gobiaria</taxon>
        <taxon>Gobiiformes</taxon>
        <taxon>Gobioidei</taxon>
        <taxon>Gobiidae</taxon>
        <taxon>Benthophilinae</taxon>
        <taxon>Neogobiini</taxon>
        <taxon>Neogobius</taxon>
    </lineage>
</organism>
<comment type="similarity">
    <text evidence="2">Belongs to the krueppel C2H2-type zinc-finger protein family.</text>
</comment>
<keyword evidence="6" id="KW-0862">Zinc</keyword>
<sequence length="260" mass="30048">MCQWLELKLCSVPCRCPEQDETGASLTVKEEPEELKIPQKQNPFIHVIVKSEDEEEEPFFQETLDFENSSDTDDSGESSTAQTEQLQEPDIVKNPHKCPVCGKVLQYSQNLKQHMLLHTGQRPYMCTVCGKDYTHVGHLRTHMRTHTGERPYSCSVCEKTFSVRDNLKSHMRTHTGEKPFRCSICDKSYTQNGNLQSHMRSHVGEKPFRCLICNKQFTQKYNLKKHVKRHTESPEGHHYKNDQEQTEEESDGTATTGVRF</sequence>
<dbReference type="Pfam" id="PF00096">
    <property type="entry name" value="zf-C2H2"/>
    <property type="match status" value="3"/>
</dbReference>
<dbReference type="FunFam" id="3.30.160.60:FF:000446">
    <property type="entry name" value="Zinc finger protein"/>
    <property type="match status" value="1"/>
</dbReference>
<dbReference type="GO" id="GO:0005667">
    <property type="term" value="C:transcription regulator complex"/>
    <property type="evidence" value="ECO:0007669"/>
    <property type="project" value="TreeGrafter"/>
</dbReference>
<evidence type="ECO:0000256" key="1">
    <source>
        <dbReference type="ARBA" id="ARBA00004123"/>
    </source>
</evidence>
<dbReference type="FunFam" id="3.30.160.60:FF:000303">
    <property type="entry name" value="Zinc finger protein 41"/>
    <property type="match status" value="1"/>
</dbReference>
<evidence type="ECO:0000313" key="15">
    <source>
        <dbReference type="Proteomes" id="UP000694523"/>
    </source>
</evidence>
<evidence type="ECO:0000256" key="12">
    <source>
        <dbReference type="SAM" id="MobiDB-lite"/>
    </source>
</evidence>
<keyword evidence="8" id="KW-0238">DNA-binding</keyword>
<feature type="region of interest" description="Disordered" evidence="12">
    <location>
        <begin position="66"/>
        <end position="89"/>
    </location>
</feature>
<dbReference type="Gene3D" id="3.30.160.60">
    <property type="entry name" value="Classic Zinc Finger"/>
    <property type="match status" value="5"/>
</dbReference>
<reference evidence="14" key="1">
    <citation type="submission" date="2025-08" db="UniProtKB">
        <authorList>
            <consortium name="Ensembl"/>
        </authorList>
    </citation>
    <scope>IDENTIFICATION</scope>
</reference>